<evidence type="ECO:0000256" key="1">
    <source>
        <dbReference type="ARBA" id="ARBA00004141"/>
    </source>
</evidence>
<dbReference type="InterPro" id="IPR052983">
    <property type="entry name" value="MFS_Riboflavin_Transporter"/>
</dbReference>
<dbReference type="GO" id="GO:0016020">
    <property type="term" value="C:membrane"/>
    <property type="evidence" value="ECO:0007669"/>
    <property type="project" value="UniProtKB-SubCell"/>
</dbReference>
<gene>
    <name evidence="8" type="ORF">METZ01_LOCUS444606</name>
</gene>
<accession>A0A382Z8C3</accession>
<dbReference type="SUPFAM" id="SSF103473">
    <property type="entry name" value="MFS general substrate transporter"/>
    <property type="match status" value="1"/>
</dbReference>
<proteinExistence type="predicted"/>
<evidence type="ECO:0000256" key="4">
    <source>
        <dbReference type="ARBA" id="ARBA00022989"/>
    </source>
</evidence>
<keyword evidence="5 7" id="KW-0472">Membrane</keyword>
<feature type="region of interest" description="Disordered" evidence="6">
    <location>
        <begin position="1"/>
        <end position="30"/>
    </location>
</feature>
<evidence type="ECO:0000313" key="8">
    <source>
        <dbReference type="EMBL" id="SVD91752.1"/>
    </source>
</evidence>
<feature type="transmembrane region" description="Helical" evidence="7">
    <location>
        <begin position="73"/>
        <end position="91"/>
    </location>
</feature>
<keyword evidence="4 7" id="KW-1133">Transmembrane helix</keyword>
<evidence type="ECO:0000256" key="2">
    <source>
        <dbReference type="ARBA" id="ARBA00022448"/>
    </source>
</evidence>
<comment type="subcellular location">
    <subcellularLocation>
        <location evidence="1">Membrane</location>
        <topology evidence="1">Multi-pass membrane protein</topology>
    </subcellularLocation>
</comment>
<evidence type="ECO:0008006" key="9">
    <source>
        <dbReference type="Google" id="ProtNLM"/>
    </source>
</evidence>
<dbReference type="InterPro" id="IPR011701">
    <property type="entry name" value="MFS"/>
</dbReference>
<dbReference type="Pfam" id="PF07690">
    <property type="entry name" value="MFS_1"/>
    <property type="match status" value="1"/>
</dbReference>
<organism evidence="8">
    <name type="scientific">marine metagenome</name>
    <dbReference type="NCBI Taxonomy" id="408172"/>
    <lineage>
        <taxon>unclassified sequences</taxon>
        <taxon>metagenomes</taxon>
        <taxon>ecological metagenomes</taxon>
    </lineage>
</organism>
<dbReference type="PANTHER" id="PTHR43385">
    <property type="entry name" value="RIBOFLAVIN TRANSPORTER RIBJ"/>
    <property type="match status" value="1"/>
</dbReference>
<dbReference type="GO" id="GO:0022857">
    <property type="term" value="F:transmembrane transporter activity"/>
    <property type="evidence" value="ECO:0007669"/>
    <property type="project" value="InterPro"/>
</dbReference>
<feature type="transmembrane region" description="Helical" evidence="7">
    <location>
        <begin position="42"/>
        <end position="67"/>
    </location>
</feature>
<reference evidence="8" key="1">
    <citation type="submission" date="2018-05" db="EMBL/GenBank/DDBJ databases">
        <authorList>
            <person name="Lanie J.A."/>
            <person name="Ng W.-L."/>
            <person name="Kazmierczak K.M."/>
            <person name="Andrzejewski T.M."/>
            <person name="Davidsen T.M."/>
            <person name="Wayne K.J."/>
            <person name="Tettelin H."/>
            <person name="Glass J.I."/>
            <person name="Rusch D."/>
            <person name="Podicherti R."/>
            <person name="Tsui H.-C.T."/>
            <person name="Winkler M.E."/>
        </authorList>
    </citation>
    <scope>NUCLEOTIDE SEQUENCE</scope>
</reference>
<evidence type="ECO:0000256" key="6">
    <source>
        <dbReference type="SAM" id="MobiDB-lite"/>
    </source>
</evidence>
<sequence>RRRPEDYGLAPDGLTTQGEHEKAPPSTEVSLTRNEAIRTPSFWLLAASTNLASLAIFGINLHMFSYITDKGMSISLAASAITYLYLLQTLAKPLWGFVAEHLPVRYCLALCYAGGGLGIVILIGSSSPIGLFAFATVYGLTRGAQSFVSSLAWSDYFGRDAQGAIRGTLFPFRFISGSGGPVLAGLLFDLQSDYVLAFSVFVLAFALGSFAAFIARPPRLASAAILE</sequence>
<feature type="transmembrane region" description="Helical" evidence="7">
    <location>
        <begin position="103"/>
        <end position="123"/>
    </location>
</feature>
<dbReference type="PANTHER" id="PTHR43385:SF1">
    <property type="entry name" value="RIBOFLAVIN TRANSPORTER RIBJ"/>
    <property type="match status" value="1"/>
</dbReference>
<evidence type="ECO:0000256" key="5">
    <source>
        <dbReference type="ARBA" id="ARBA00023136"/>
    </source>
</evidence>
<dbReference type="Gene3D" id="1.20.1250.20">
    <property type="entry name" value="MFS general substrate transporter like domains"/>
    <property type="match status" value="1"/>
</dbReference>
<dbReference type="InterPro" id="IPR036259">
    <property type="entry name" value="MFS_trans_sf"/>
</dbReference>
<feature type="non-terminal residue" evidence="8">
    <location>
        <position position="1"/>
    </location>
</feature>
<dbReference type="EMBL" id="UINC01181846">
    <property type="protein sequence ID" value="SVD91752.1"/>
    <property type="molecule type" value="Genomic_DNA"/>
</dbReference>
<feature type="transmembrane region" description="Helical" evidence="7">
    <location>
        <begin position="194"/>
        <end position="215"/>
    </location>
</feature>
<evidence type="ECO:0000256" key="7">
    <source>
        <dbReference type="SAM" id="Phobius"/>
    </source>
</evidence>
<keyword evidence="3 7" id="KW-0812">Transmembrane</keyword>
<dbReference type="AlphaFoldDB" id="A0A382Z8C3"/>
<protein>
    <recommendedName>
        <fullName evidence="9">Major facilitator superfamily (MFS) profile domain-containing protein</fullName>
    </recommendedName>
</protein>
<evidence type="ECO:0000256" key="3">
    <source>
        <dbReference type="ARBA" id="ARBA00022692"/>
    </source>
</evidence>
<keyword evidence="2" id="KW-0813">Transport</keyword>
<name>A0A382Z8C3_9ZZZZ</name>